<dbReference type="EMBL" id="CP001322">
    <property type="protein sequence ID" value="ACL06307.1"/>
    <property type="molecule type" value="Genomic_DNA"/>
</dbReference>
<name>B8FNM6_DESAL</name>
<keyword evidence="2" id="KW-1185">Reference proteome</keyword>
<protein>
    <submittedName>
        <fullName evidence="1">Uncharacterized protein</fullName>
    </submittedName>
</protein>
<dbReference type="KEGG" id="dal:Dalk_4629"/>
<dbReference type="Proteomes" id="UP000000739">
    <property type="component" value="Chromosome"/>
</dbReference>
<dbReference type="AlphaFoldDB" id="B8FNM6"/>
<reference evidence="1 2" key="1">
    <citation type="journal article" date="2012" name="Environ. Microbiol.">
        <title>The genome sequence of Desulfatibacillum alkenivorans AK-01: a blueprint for anaerobic alkane oxidation.</title>
        <authorList>
            <person name="Callaghan A.V."/>
            <person name="Morris B.E."/>
            <person name="Pereira I.A."/>
            <person name="McInerney M.J."/>
            <person name="Austin R.N."/>
            <person name="Groves J.T."/>
            <person name="Kukor J.J."/>
            <person name="Suflita J.M."/>
            <person name="Young L.Y."/>
            <person name="Zylstra G.J."/>
            <person name="Wawrik B."/>
        </authorList>
    </citation>
    <scope>NUCLEOTIDE SEQUENCE [LARGE SCALE GENOMIC DNA]</scope>
    <source>
        <strain evidence="1 2">AK-01</strain>
    </source>
</reference>
<proteinExistence type="predicted"/>
<sequence>MKSIKGENPRIGSIFVLALFALSLFACSSSDSGYTEAVKDAVDKGVAAITGAVGGTIIVAVADNEIVAQYDTAGQNPDLDLDGDGVKEAYSFNLQGIPVGVDVQVFIIEDGWIFPVYFADGSGGTTNLFSLGSQADVDFGYIDPNNEDAKGIALAANNIVGDTPSLSPGIKDASIPEVLYKAEILGLSLKELLAQGLDALKEGWMCRAKCYFEAAAALEPGDDKEAWDAANFFLAGTRVVYLWHDMSDSYTPGGELDNFGEILDRFGFEFENEARTNFLAIAPYDIYDMPQDCPTGAELQDFFYNKVRPEVEAAISNCAVISDAFAVDWTVPYFEEQVHSDYADVKYLKAMLELGLAAIQAQYHYDMDADFDAMMRGEQTMQDLFENGFLTPAQHWDLRKWTNVSMTLMTDSRDSLFAALNDFWEGVGCMSRREGDYTYFEDLLDLPSEFANTALNRSIPWPFDLPDSLDYEFTLTELLNALTNEMLDEGVDLGLIYTILELMGVETDSLPALENARVNPFVLWDYGGVDFNAVLPEFEGNRVVGLFNDGSIEGLFGGSVGDIPLAAWVNMDINQDGAVDLAQWLDPVDFLPILYEDLVVEDLYGLGDLLGFDPEELLDILPFFLDDSLVSFAPALIESILYDYVPEQIGVFFEDHLNDDLQYSLERFLPLEVGIPVVEFFVDRAAQFCNQPES</sequence>
<dbReference type="RefSeq" id="WP_015949346.1">
    <property type="nucleotide sequence ID" value="NC_011768.1"/>
</dbReference>
<dbReference type="HOGENOM" id="CLU_396771_0_0_7"/>
<gene>
    <name evidence="1" type="ordered locus">Dalk_4629</name>
</gene>
<organism evidence="1 2">
    <name type="scientific">Desulfatibacillum aliphaticivorans</name>
    <dbReference type="NCBI Taxonomy" id="218208"/>
    <lineage>
        <taxon>Bacteria</taxon>
        <taxon>Pseudomonadati</taxon>
        <taxon>Thermodesulfobacteriota</taxon>
        <taxon>Desulfobacteria</taxon>
        <taxon>Desulfobacterales</taxon>
        <taxon>Desulfatibacillaceae</taxon>
        <taxon>Desulfatibacillum</taxon>
    </lineage>
</organism>
<accession>B8FNM6</accession>
<evidence type="ECO:0000313" key="1">
    <source>
        <dbReference type="EMBL" id="ACL06307.1"/>
    </source>
</evidence>
<evidence type="ECO:0000313" key="2">
    <source>
        <dbReference type="Proteomes" id="UP000000739"/>
    </source>
</evidence>
<dbReference type="PROSITE" id="PS51257">
    <property type="entry name" value="PROKAR_LIPOPROTEIN"/>
    <property type="match status" value="1"/>
</dbReference>